<name>A0A8X8GCM6_ACIGI</name>
<protein>
    <recommendedName>
        <fullName evidence="4">Lipoprotein</fullName>
    </recommendedName>
</protein>
<evidence type="ECO:0008006" key="4">
    <source>
        <dbReference type="Google" id="ProtNLM"/>
    </source>
</evidence>
<comment type="caution">
    <text evidence="2">The sequence shown here is derived from an EMBL/GenBank/DDBJ whole genome shotgun (WGS) entry which is preliminary data.</text>
</comment>
<dbReference type="RefSeq" id="WP_234623224.1">
    <property type="nucleotide sequence ID" value="NZ_JAHWXT010000002.1"/>
</dbReference>
<feature type="compositionally biased region" description="Polar residues" evidence="1">
    <location>
        <begin position="197"/>
        <end position="209"/>
    </location>
</feature>
<feature type="region of interest" description="Disordered" evidence="1">
    <location>
        <begin position="178"/>
        <end position="209"/>
    </location>
</feature>
<dbReference type="AlphaFoldDB" id="A0A8X8GCM6"/>
<reference evidence="2" key="1">
    <citation type="submission" date="2021-07" db="EMBL/GenBank/DDBJ databases">
        <authorList>
            <person name="Fernandez M."/>
            <person name="Pereira P."/>
            <person name="Torres Tejerizo G.A."/>
            <person name="Gonzalez P."/>
            <person name="Agostini E."/>
        </authorList>
    </citation>
    <scope>NUCLEOTIDE SEQUENCE</scope>
    <source>
        <strain evidence="2">SFC 500-1A</strain>
    </source>
</reference>
<feature type="region of interest" description="Disordered" evidence="1">
    <location>
        <begin position="229"/>
        <end position="248"/>
    </location>
</feature>
<evidence type="ECO:0000256" key="1">
    <source>
        <dbReference type="SAM" id="MobiDB-lite"/>
    </source>
</evidence>
<proteinExistence type="predicted"/>
<feature type="compositionally biased region" description="Basic and acidic residues" evidence="1">
    <location>
        <begin position="178"/>
        <end position="196"/>
    </location>
</feature>
<dbReference type="Proteomes" id="UP000887320">
    <property type="component" value="Unassembled WGS sequence"/>
</dbReference>
<sequence length="343" mass="38101">MNLKTFLLLGGVGFVLQGCTTMNTSTSDAFKQYASAQELIDKHNINENNSASKEYVYDWGSKQSDQQVQSLTPKSYLSRYCSAKGGHFSQVQKSTMSSVKDIWAKKLLNTYSSVKQGIGAYQCTESNGQQWYVSIEPLSEHKLDQTGTRVVNLQTKVLSLDELNKFYNNKSNMAVVVQEKKSKNSHSKSSDAKSTDIKTNNSKNATVNSVAKTAPVKVVEEKKPVAAVTEEVKEKPQPEKTITTPQSQQMQLYISARKELGRGQNQINACNNAERAYNYGRLHGTSGINVYAESGVLVARCLTNVPSYSQRFSNPQDRAKRILQNLAGNQNHAVAKHMLKQIK</sequence>
<dbReference type="PROSITE" id="PS51257">
    <property type="entry name" value="PROKAR_LIPOPROTEIN"/>
    <property type="match status" value="1"/>
</dbReference>
<evidence type="ECO:0000313" key="2">
    <source>
        <dbReference type="EMBL" id="MCF0264524.1"/>
    </source>
</evidence>
<gene>
    <name evidence="2" type="ORF">KW868_08610</name>
</gene>
<feature type="compositionally biased region" description="Basic and acidic residues" evidence="1">
    <location>
        <begin position="229"/>
        <end position="238"/>
    </location>
</feature>
<accession>A0A8X8GCM6</accession>
<dbReference type="EMBL" id="JAHWXT010000002">
    <property type="protein sequence ID" value="MCF0264524.1"/>
    <property type="molecule type" value="Genomic_DNA"/>
</dbReference>
<evidence type="ECO:0000313" key="3">
    <source>
        <dbReference type="Proteomes" id="UP000887320"/>
    </source>
</evidence>
<organism evidence="2 3">
    <name type="scientific">Acinetobacter guillouiae</name>
    <name type="common">Acinetobacter genomosp. 11</name>
    <dbReference type="NCBI Taxonomy" id="106649"/>
    <lineage>
        <taxon>Bacteria</taxon>
        <taxon>Pseudomonadati</taxon>
        <taxon>Pseudomonadota</taxon>
        <taxon>Gammaproteobacteria</taxon>
        <taxon>Moraxellales</taxon>
        <taxon>Moraxellaceae</taxon>
        <taxon>Acinetobacter</taxon>
    </lineage>
</organism>